<keyword evidence="3" id="KW-0133">Cell shape</keyword>
<protein>
    <recommendedName>
        <fullName evidence="2">Cell shape-determining protein MreC</fullName>
    </recommendedName>
    <alternativeName>
        <fullName evidence="4">Cell shape protein MreC</fullName>
    </alternativeName>
</protein>
<evidence type="ECO:0000313" key="9">
    <source>
        <dbReference type="Proteomes" id="UP000188729"/>
    </source>
</evidence>
<evidence type="ECO:0000256" key="5">
    <source>
        <dbReference type="SAM" id="MobiDB-lite"/>
    </source>
</evidence>
<evidence type="ECO:0000256" key="3">
    <source>
        <dbReference type="ARBA" id="ARBA00022960"/>
    </source>
</evidence>
<dbReference type="PANTHER" id="PTHR34138">
    <property type="entry name" value="CELL SHAPE-DETERMINING PROTEIN MREC"/>
    <property type="match status" value="1"/>
</dbReference>
<dbReference type="EMBL" id="MPSB01000001">
    <property type="protein sequence ID" value="ONF97715.1"/>
    <property type="molecule type" value="Genomic_DNA"/>
</dbReference>
<proteinExistence type="inferred from homology"/>
<organism evidence="8 9">
    <name type="scientific">Sphingomonas jeddahensis</name>
    <dbReference type="NCBI Taxonomy" id="1915074"/>
    <lineage>
        <taxon>Bacteria</taxon>
        <taxon>Pseudomonadati</taxon>
        <taxon>Pseudomonadota</taxon>
        <taxon>Alphaproteobacteria</taxon>
        <taxon>Sphingomonadales</taxon>
        <taxon>Sphingomonadaceae</taxon>
        <taxon>Sphingomonas</taxon>
    </lineage>
</organism>
<evidence type="ECO:0000256" key="4">
    <source>
        <dbReference type="ARBA" id="ARBA00032089"/>
    </source>
</evidence>
<accession>A0A1V2EZ09</accession>
<comment type="similarity">
    <text evidence="1">Belongs to the MreC family.</text>
</comment>
<comment type="caution">
    <text evidence="8">The sequence shown here is derived from an EMBL/GenBank/DDBJ whole genome shotgun (WGS) entry which is preliminary data.</text>
</comment>
<dbReference type="OrthoDB" id="8478127at2"/>
<dbReference type="Pfam" id="PF04085">
    <property type="entry name" value="MreC"/>
    <property type="match status" value="1"/>
</dbReference>
<dbReference type="STRING" id="1915074.SPHI_03500"/>
<dbReference type="InterPro" id="IPR007221">
    <property type="entry name" value="MreC"/>
</dbReference>
<dbReference type="InterPro" id="IPR042175">
    <property type="entry name" value="Cell/Rod_MreC_2"/>
</dbReference>
<gene>
    <name evidence="8" type="primary">mreC</name>
    <name evidence="8" type="ORF">SPHI_03500</name>
</gene>
<sequence>MAPPRDRRPGFSRRAQYTLFLSYILAIAGALVGAVLLVLSQFNPPAFAALRSAASEITAPVSGGASAVVRGIAAIPDTVATYFRVHGENEALRAEVARTHAALVQARIIIRDNRRLRGLLKLREATPETVATARIVSSTASSTRRFGILNAGRWQGVRPGMPVRGPDGLIGRVIETGPNTARVLLAIDPESVIPVRRIGDGLPALAAGRGDGLVDIRSVGTTNAQLKPGDRFVTSGIGGLYTPGVLVARVLKAGSDTAPAVPFAQADIFDFAIVSAPFLPPPPRAAISGATPPAAAPSVTPVEPVPTSTPAETPRP</sequence>
<evidence type="ECO:0000313" key="8">
    <source>
        <dbReference type="EMBL" id="ONF97715.1"/>
    </source>
</evidence>
<feature type="domain" description="Rod shape-determining protein MreC beta-barrel core" evidence="7">
    <location>
        <begin position="135"/>
        <end position="257"/>
    </location>
</feature>
<dbReference type="InterPro" id="IPR042177">
    <property type="entry name" value="Cell/Rod_1"/>
</dbReference>
<feature type="region of interest" description="Disordered" evidence="5">
    <location>
        <begin position="282"/>
        <end position="316"/>
    </location>
</feature>
<dbReference type="GO" id="GO:0005886">
    <property type="term" value="C:plasma membrane"/>
    <property type="evidence" value="ECO:0007669"/>
    <property type="project" value="TreeGrafter"/>
</dbReference>
<dbReference type="InterPro" id="IPR055342">
    <property type="entry name" value="MreC_beta-barrel_core"/>
</dbReference>
<evidence type="ECO:0000256" key="1">
    <source>
        <dbReference type="ARBA" id="ARBA00009369"/>
    </source>
</evidence>
<dbReference type="GO" id="GO:0008360">
    <property type="term" value="P:regulation of cell shape"/>
    <property type="evidence" value="ECO:0007669"/>
    <property type="project" value="UniProtKB-KW"/>
</dbReference>
<feature type="transmembrane region" description="Helical" evidence="6">
    <location>
        <begin position="20"/>
        <end position="42"/>
    </location>
</feature>
<dbReference type="Proteomes" id="UP000188729">
    <property type="component" value="Unassembled WGS sequence"/>
</dbReference>
<keyword evidence="6" id="KW-1133">Transmembrane helix</keyword>
<reference evidence="8 9" key="1">
    <citation type="submission" date="2016-11" db="EMBL/GenBank/DDBJ databases">
        <title>Genome sequence of Sphingomonas jeddahensis G39.</title>
        <authorList>
            <person name="Poehlein A."/>
            <person name="Wuebbeler J.H."/>
            <person name="Steinbuechel A."/>
            <person name="Daniel R."/>
        </authorList>
    </citation>
    <scope>NUCLEOTIDE SEQUENCE [LARGE SCALE GENOMIC DNA]</scope>
    <source>
        <strain evidence="8 9">G39</strain>
    </source>
</reference>
<dbReference type="AlphaFoldDB" id="A0A1V2EZ09"/>
<evidence type="ECO:0000256" key="2">
    <source>
        <dbReference type="ARBA" id="ARBA00013855"/>
    </source>
</evidence>
<evidence type="ECO:0000259" key="7">
    <source>
        <dbReference type="Pfam" id="PF04085"/>
    </source>
</evidence>
<evidence type="ECO:0000256" key="6">
    <source>
        <dbReference type="SAM" id="Phobius"/>
    </source>
</evidence>
<keyword evidence="6" id="KW-0812">Transmembrane</keyword>
<keyword evidence="6" id="KW-0472">Membrane</keyword>
<name>A0A1V2EZ09_9SPHN</name>
<dbReference type="Gene3D" id="2.40.10.350">
    <property type="entry name" value="Rod shape-determining protein MreC, domain 2"/>
    <property type="match status" value="1"/>
</dbReference>
<keyword evidence="9" id="KW-1185">Reference proteome</keyword>
<dbReference type="RefSeq" id="WP_076743142.1">
    <property type="nucleotide sequence ID" value="NZ_MPSB01000001.1"/>
</dbReference>
<dbReference type="Gene3D" id="2.40.10.340">
    <property type="entry name" value="Rod shape-determining protein MreC, domain 1"/>
    <property type="match status" value="1"/>
</dbReference>
<feature type="compositionally biased region" description="Low complexity" evidence="5">
    <location>
        <begin position="290"/>
        <end position="316"/>
    </location>
</feature>
<dbReference type="PANTHER" id="PTHR34138:SF1">
    <property type="entry name" value="CELL SHAPE-DETERMINING PROTEIN MREC"/>
    <property type="match status" value="1"/>
</dbReference>